<dbReference type="Gene3D" id="3.30.930.10">
    <property type="entry name" value="Bira Bifunctional Protein, Domain 2"/>
    <property type="match status" value="1"/>
</dbReference>
<dbReference type="InterPro" id="IPR020605">
    <property type="entry name" value="Octanoyltransferase_CS"/>
</dbReference>
<sequence>MTTAARVIDLGVQGYREVYERQLALVDQRKRGEGRDTLLLVEHPHVITLGRSRAAQGNVLAPEGVEVVPIERGGDVTYHGPGQLVAYPIVRLDENERDLHRFLRNLEGGIIDTVRGYGLPAGRSEGNTGVWSEGRKLASIGIACRRWVTFHGLALNVSTELEQFQRINPCGFEASVMTSLAKELGREVAMDEVKAQLVADLGRHLERDFTYA</sequence>
<keyword evidence="11" id="KW-0436">Ligase</keyword>
<dbReference type="UniPathway" id="UPA00538">
    <property type="reaction ID" value="UER00592"/>
</dbReference>
<dbReference type="SUPFAM" id="SSF55681">
    <property type="entry name" value="Class II aaRS and biotin synthetases"/>
    <property type="match status" value="1"/>
</dbReference>
<feature type="binding site" evidence="5 8">
    <location>
        <begin position="139"/>
        <end position="141"/>
    </location>
    <ligand>
        <name>substrate</name>
    </ligand>
</feature>
<evidence type="ECO:0000256" key="5">
    <source>
        <dbReference type="HAMAP-Rule" id="MF_00013"/>
    </source>
</evidence>
<feature type="active site" description="Acyl-thioester intermediate" evidence="5 7">
    <location>
        <position position="170"/>
    </location>
</feature>
<dbReference type="NCBIfam" id="TIGR00214">
    <property type="entry name" value="lipB"/>
    <property type="match status" value="1"/>
</dbReference>
<dbReference type="HOGENOM" id="CLU_035168_1_3_7"/>
<dbReference type="GO" id="GO:0005737">
    <property type="term" value="C:cytoplasm"/>
    <property type="evidence" value="ECO:0007669"/>
    <property type="project" value="UniProtKB-SubCell"/>
</dbReference>
<dbReference type="AlphaFoldDB" id="D0LUA5"/>
<dbReference type="KEGG" id="hoh:Hoch_6764"/>
<dbReference type="InterPro" id="IPR045864">
    <property type="entry name" value="aa-tRNA-synth_II/BPL/LPL"/>
</dbReference>
<evidence type="ECO:0000313" key="12">
    <source>
        <dbReference type="Proteomes" id="UP000001880"/>
    </source>
</evidence>
<protein>
    <recommendedName>
        <fullName evidence="5 6">Octanoyltransferase</fullName>
        <ecNumber evidence="5 6">2.3.1.181</ecNumber>
    </recommendedName>
    <alternativeName>
        <fullName evidence="5">Lipoate-protein ligase B</fullName>
    </alternativeName>
    <alternativeName>
        <fullName evidence="5">Lipoyl/octanoyl transferase</fullName>
    </alternativeName>
    <alternativeName>
        <fullName evidence="5">Octanoyl-[acyl-carrier-protein]-protein N-octanoyltransferase</fullName>
    </alternativeName>
</protein>
<evidence type="ECO:0000256" key="6">
    <source>
        <dbReference type="PIRNR" id="PIRNR016262"/>
    </source>
</evidence>
<organism evidence="11 12">
    <name type="scientific">Haliangium ochraceum (strain DSM 14365 / JCM 11303 / SMP-2)</name>
    <dbReference type="NCBI Taxonomy" id="502025"/>
    <lineage>
        <taxon>Bacteria</taxon>
        <taxon>Pseudomonadati</taxon>
        <taxon>Myxococcota</taxon>
        <taxon>Polyangia</taxon>
        <taxon>Haliangiales</taxon>
        <taxon>Kofleriaceae</taxon>
        <taxon>Haliangium</taxon>
    </lineage>
</organism>
<dbReference type="GO" id="GO:0016874">
    <property type="term" value="F:ligase activity"/>
    <property type="evidence" value="ECO:0007669"/>
    <property type="project" value="UniProtKB-KW"/>
</dbReference>
<dbReference type="GO" id="GO:0009249">
    <property type="term" value="P:protein lipoylation"/>
    <property type="evidence" value="ECO:0007669"/>
    <property type="project" value="InterPro"/>
</dbReference>
<feature type="binding site" evidence="5 8">
    <location>
        <begin position="72"/>
        <end position="79"/>
    </location>
    <ligand>
        <name>substrate</name>
    </ligand>
</feature>
<feature type="site" description="Lowers pKa of active site Cys" evidence="5 9">
    <location>
        <position position="136"/>
    </location>
</feature>
<dbReference type="eggNOG" id="COG0321">
    <property type="taxonomic scope" value="Bacteria"/>
</dbReference>
<evidence type="ECO:0000256" key="3">
    <source>
        <dbReference type="ARBA" id="ARBA00023315"/>
    </source>
</evidence>
<keyword evidence="12" id="KW-1185">Reference proteome</keyword>
<evidence type="ECO:0000256" key="8">
    <source>
        <dbReference type="PIRSR" id="PIRSR016262-2"/>
    </source>
</evidence>
<dbReference type="PANTHER" id="PTHR10993">
    <property type="entry name" value="OCTANOYLTRANSFERASE"/>
    <property type="match status" value="1"/>
</dbReference>
<dbReference type="GO" id="GO:0033819">
    <property type="term" value="F:lipoyl(octanoyl) transferase activity"/>
    <property type="evidence" value="ECO:0007669"/>
    <property type="project" value="UniProtKB-EC"/>
</dbReference>
<dbReference type="HAMAP" id="MF_00013">
    <property type="entry name" value="LipB"/>
    <property type="match status" value="1"/>
</dbReference>
<comment type="subcellular location">
    <subcellularLocation>
        <location evidence="5">Cytoplasm</location>
    </subcellularLocation>
</comment>
<dbReference type="EMBL" id="CP001804">
    <property type="protein sequence ID" value="ACY19228.1"/>
    <property type="molecule type" value="Genomic_DNA"/>
</dbReference>
<proteinExistence type="inferred from homology"/>
<feature type="domain" description="BPL/LPL catalytic" evidence="10">
    <location>
        <begin position="32"/>
        <end position="209"/>
    </location>
</feature>
<keyword evidence="3 5" id="KW-0012">Acyltransferase</keyword>
<evidence type="ECO:0000256" key="7">
    <source>
        <dbReference type="PIRSR" id="PIRSR016262-1"/>
    </source>
</evidence>
<dbReference type="EC" id="2.3.1.181" evidence="5 6"/>
<dbReference type="Pfam" id="PF21948">
    <property type="entry name" value="LplA-B_cat"/>
    <property type="match status" value="1"/>
</dbReference>
<comment type="pathway">
    <text evidence="1 5 6">Protein modification; protein lipoylation via endogenous pathway; protein N(6)-(lipoyl)lysine from octanoyl-[acyl-carrier-protein]: step 1/2.</text>
</comment>
<evidence type="ECO:0000256" key="1">
    <source>
        <dbReference type="ARBA" id="ARBA00004821"/>
    </source>
</evidence>
<gene>
    <name evidence="5" type="primary">lipB</name>
    <name evidence="11" type="ordered locus">Hoch_6764</name>
</gene>
<dbReference type="STRING" id="502025.Hoch_6764"/>
<dbReference type="OrthoDB" id="9787061at2"/>
<dbReference type="PIRSF" id="PIRSF016262">
    <property type="entry name" value="LPLase"/>
    <property type="match status" value="1"/>
</dbReference>
<name>D0LUA5_HALO1</name>
<evidence type="ECO:0000256" key="9">
    <source>
        <dbReference type="PIRSR" id="PIRSR016262-3"/>
    </source>
</evidence>
<dbReference type="CDD" id="cd16444">
    <property type="entry name" value="LipB"/>
    <property type="match status" value="1"/>
</dbReference>
<keyword evidence="5" id="KW-0963">Cytoplasm</keyword>
<comment type="catalytic activity">
    <reaction evidence="5 6">
        <text>octanoyl-[ACP] + L-lysyl-[protein] = N(6)-octanoyl-L-lysyl-[protein] + holo-[ACP] + H(+)</text>
        <dbReference type="Rhea" id="RHEA:17665"/>
        <dbReference type="Rhea" id="RHEA-COMP:9636"/>
        <dbReference type="Rhea" id="RHEA-COMP:9685"/>
        <dbReference type="Rhea" id="RHEA-COMP:9752"/>
        <dbReference type="Rhea" id="RHEA-COMP:9928"/>
        <dbReference type="ChEBI" id="CHEBI:15378"/>
        <dbReference type="ChEBI" id="CHEBI:29969"/>
        <dbReference type="ChEBI" id="CHEBI:64479"/>
        <dbReference type="ChEBI" id="CHEBI:78463"/>
        <dbReference type="ChEBI" id="CHEBI:78809"/>
        <dbReference type="EC" id="2.3.1.181"/>
    </reaction>
</comment>
<dbReference type="InterPro" id="IPR004143">
    <property type="entry name" value="BPL_LPL_catalytic"/>
</dbReference>
<comment type="miscellaneous">
    <text evidence="5">In the reaction, the free carboxyl group of octanoic acid is attached via an amide linkage to the epsilon-amino group of a specific lysine residue of lipoyl domains of lipoate-dependent enzymes.</text>
</comment>
<dbReference type="Proteomes" id="UP000001880">
    <property type="component" value="Chromosome"/>
</dbReference>
<comment type="function">
    <text evidence="4 5 6">Catalyzes the transfer of endogenously produced octanoic acid from octanoyl-acyl-carrier-protein onto the lipoyl domains of lipoate-dependent enzymes. Lipoyl-ACP can also act as a substrate although octanoyl-ACP is likely to be the physiological substrate.</text>
</comment>
<evidence type="ECO:0000259" key="10">
    <source>
        <dbReference type="PROSITE" id="PS51733"/>
    </source>
</evidence>
<dbReference type="NCBIfam" id="NF010925">
    <property type="entry name" value="PRK14345.1"/>
    <property type="match status" value="1"/>
</dbReference>
<accession>D0LUA5</accession>
<evidence type="ECO:0000256" key="2">
    <source>
        <dbReference type="ARBA" id="ARBA00022679"/>
    </source>
</evidence>
<keyword evidence="2 5" id="KW-0808">Transferase</keyword>
<dbReference type="InterPro" id="IPR000544">
    <property type="entry name" value="Octanoyltransferase"/>
</dbReference>
<dbReference type="PANTHER" id="PTHR10993:SF7">
    <property type="entry name" value="LIPOYLTRANSFERASE 2, MITOCHONDRIAL-RELATED"/>
    <property type="match status" value="1"/>
</dbReference>
<dbReference type="RefSeq" id="WP_012831820.1">
    <property type="nucleotide sequence ID" value="NC_013440.1"/>
</dbReference>
<reference evidence="11 12" key="1">
    <citation type="journal article" date="2010" name="Stand. Genomic Sci.">
        <title>Complete genome sequence of Haliangium ochraceum type strain (SMP-2).</title>
        <authorList>
            <consortium name="US DOE Joint Genome Institute (JGI-PGF)"/>
            <person name="Ivanova N."/>
            <person name="Daum C."/>
            <person name="Lang E."/>
            <person name="Abt B."/>
            <person name="Kopitz M."/>
            <person name="Saunders E."/>
            <person name="Lapidus A."/>
            <person name="Lucas S."/>
            <person name="Glavina Del Rio T."/>
            <person name="Nolan M."/>
            <person name="Tice H."/>
            <person name="Copeland A."/>
            <person name="Cheng J.F."/>
            <person name="Chen F."/>
            <person name="Bruce D."/>
            <person name="Goodwin L."/>
            <person name="Pitluck S."/>
            <person name="Mavromatis K."/>
            <person name="Pati A."/>
            <person name="Mikhailova N."/>
            <person name="Chen A."/>
            <person name="Palaniappan K."/>
            <person name="Land M."/>
            <person name="Hauser L."/>
            <person name="Chang Y.J."/>
            <person name="Jeffries C.D."/>
            <person name="Detter J.C."/>
            <person name="Brettin T."/>
            <person name="Rohde M."/>
            <person name="Goker M."/>
            <person name="Bristow J."/>
            <person name="Markowitz V."/>
            <person name="Eisen J.A."/>
            <person name="Hugenholtz P."/>
            <person name="Kyrpides N.C."/>
            <person name="Klenk H.P."/>
        </authorList>
    </citation>
    <scope>NUCLEOTIDE SEQUENCE [LARGE SCALE GENOMIC DNA]</scope>
    <source>
        <strain evidence="12">DSM 14365 / CIP 107738 / JCM 11303 / AJ 13395 / SMP-2</strain>
    </source>
</reference>
<comment type="similarity">
    <text evidence="5 6">Belongs to the LipB family.</text>
</comment>
<dbReference type="PROSITE" id="PS01313">
    <property type="entry name" value="LIPB"/>
    <property type="match status" value="1"/>
</dbReference>
<feature type="binding site" evidence="5 8">
    <location>
        <begin position="152"/>
        <end position="154"/>
    </location>
    <ligand>
        <name>substrate</name>
    </ligand>
</feature>
<evidence type="ECO:0000313" key="11">
    <source>
        <dbReference type="EMBL" id="ACY19228.1"/>
    </source>
</evidence>
<evidence type="ECO:0000256" key="4">
    <source>
        <dbReference type="ARBA" id="ARBA00024732"/>
    </source>
</evidence>
<dbReference type="PROSITE" id="PS51733">
    <property type="entry name" value="BPL_LPL_CATALYTIC"/>
    <property type="match status" value="1"/>
</dbReference>